<dbReference type="AlphaFoldDB" id="D7VL85"/>
<protein>
    <submittedName>
        <fullName evidence="2">Uncharacterized protein</fullName>
    </submittedName>
</protein>
<accession>D7VL85</accession>
<evidence type="ECO:0000313" key="2">
    <source>
        <dbReference type="EMBL" id="EFK58358.1"/>
    </source>
</evidence>
<comment type="caution">
    <text evidence="2">The sequence shown here is derived from an EMBL/GenBank/DDBJ whole genome shotgun (WGS) entry which is preliminary data.</text>
</comment>
<reference evidence="2" key="1">
    <citation type="submission" date="2010-07" db="EMBL/GenBank/DDBJ databases">
        <authorList>
            <person name="Muzny D."/>
            <person name="Qin X."/>
            <person name="Buhay C."/>
            <person name="Dugan-Rocha S."/>
            <person name="Ding Y."/>
            <person name="Chen G."/>
            <person name="Hawes A."/>
            <person name="Holder M."/>
            <person name="Jhangiani S."/>
            <person name="Johnson A."/>
            <person name="Khan Z."/>
            <person name="Li Z."/>
            <person name="Liu W."/>
            <person name="Liu X."/>
            <person name="Perez L."/>
            <person name="Shen H."/>
            <person name="Wang Q."/>
            <person name="Watt J."/>
            <person name="Xi L."/>
            <person name="Xin Y."/>
            <person name="Zhou J."/>
            <person name="Deng J."/>
            <person name="Jiang H."/>
            <person name="Liu Y."/>
            <person name="Qu J."/>
            <person name="Song X.-Z."/>
            <person name="Zhang L."/>
            <person name="Villasana D."/>
            <person name="Johnson A."/>
            <person name="Liu J."/>
            <person name="Liyanage D."/>
            <person name="Lorensuhewa L."/>
            <person name="Robinson T."/>
            <person name="Song A."/>
            <person name="Song B.-B."/>
            <person name="Dinh H."/>
            <person name="Thornton R."/>
            <person name="Coyle M."/>
            <person name="Francisco L."/>
            <person name="Jackson L."/>
            <person name="Javaid M."/>
            <person name="Korchina V."/>
            <person name="Kovar C."/>
            <person name="Mata R."/>
            <person name="Mathew T."/>
            <person name="Ngo R."/>
            <person name="Nguyen L."/>
            <person name="Nguyen N."/>
            <person name="Okwuonu G."/>
            <person name="Ongeri F."/>
            <person name="Pham C."/>
            <person name="Simmons D."/>
            <person name="Wilczek-Boney K."/>
            <person name="Hale W."/>
            <person name="Jakkamsetti A."/>
            <person name="Pham P."/>
            <person name="Ruth R."/>
            <person name="San Lucas F."/>
            <person name="Warren J."/>
            <person name="Zhang J."/>
            <person name="Zhao Z."/>
            <person name="Zhou C."/>
            <person name="Zhu D."/>
            <person name="Lee S."/>
            <person name="Bess C."/>
            <person name="Blankenburg K."/>
            <person name="Forbes L."/>
            <person name="Fu Q."/>
            <person name="Gubbala S."/>
            <person name="Hirani K."/>
            <person name="Jayaseelan J.C."/>
            <person name="Lara F."/>
            <person name="Munidasa M."/>
            <person name="Palculict T."/>
            <person name="Patil S."/>
            <person name="Pu L.-L."/>
            <person name="Saada N."/>
            <person name="Tang L."/>
            <person name="Weissenberger G."/>
            <person name="Zhu Y."/>
            <person name="Hemphill L."/>
            <person name="Shang Y."/>
            <person name="Youmans B."/>
            <person name="Ayvaz T."/>
            <person name="Ross M."/>
            <person name="Santibanez J."/>
            <person name="Aqrawi P."/>
            <person name="Gross S."/>
            <person name="Joshi V."/>
            <person name="Fowler G."/>
            <person name="Nazareth L."/>
            <person name="Reid J."/>
            <person name="Worley K."/>
            <person name="Petrosino J."/>
            <person name="Highlander S."/>
            <person name="Gibbs R."/>
        </authorList>
    </citation>
    <scope>NUCLEOTIDE SEQUENCE [LARGE SCALE GENOMIC DNA]</scope>
    <source>
        <strain evidence="2">ATCC 33861</strain>
    </source>
</reference>
<evidence type="ECO:0000313" key="3">
    <source>
        <dbReference type="Proteomes" id="UP000006258"/>
    </source>
</evidence>
<keyword evidence="1" id="KW-0732">Signal</keyword>
<gene>
    <name evidence="2" type="ORF">HMPREF0766_11754</name>
</gene>
<feature type="chain" id="PRO_5003107274" evidence="1">
    <location>
        <begin position="22"/>
        <end position="355"/>
    </location>
</feature>
<dbReference type="HOGENOM" id="CLU_780552_0_0_10"/>
<evidence type="ECO:0000256" key="1">
    <source>
        <dbReference type="SAM" id="SignalP"/>
    </source>
</evidence>
<dbReference type="GeneID" id="95428555"/>
<dbReference type="RefSeq" id="WP_002999873.1">
    <property type="nucleotide sequence ID" value="NZ_GL379773.1"/>
</dbReference>
<sequence>MKKLLILIILAIGLVIESVSAQDDNGNLIYPTNFNVNNDQLVNGRIKFDSAFGANSVGISGTCGMIVSGVYKNYVTKIIAQVVFIDKDGVVKHSAPSMEFYKSNFMVNGVMTQISIAKPFEFNVGRGSMSGGHLELRYKYEFDAAANIPNLTQSGWAPAVTHNKEWFIHNKKYETIDLARTVFTGPNFICTEGVYNIVNPGNLTLENSANIATLNKIADNSYKINRIGNSAGSVTLKAVFQGKTYTKDILVGIPSSLNILSNAGGNMQGGATYGFHLEENYPLTSISWNITGGIILSGQGTNNISVKVDPNPFQTYNNLGISLQYTSDCGNGSGNKTFYIAPSGGTSPIDPGEPL</sequence>
<dbReference type="OrthoDB" id="711832at2"/>
<dbReference type="Proteomes" id="UP000006258">
    <property type="component" value="Unassembled WGS sequence"/>
</dbReference>
<dbReference type="EMBL" id="ACHA02000006">
    <property type="protein sequence ID" value="EFK58358.1"/>
    <property type="molecule type" value="Genomic_DNA"/>
</dbReference>
<organism evidence="2 3">
    <name type="scientific">Sphingobacterium spiritivorum ATCC 33861</name>
    <dbReference type="NCBI Taxonomy" id="525373"/>
    <lineage>
        <taxon>Bacteria</taxon>
        <taxon>Pseudomonadati</taxon>
        <taxon>Bacteroidota</taxon>
        <taxon>Sphingobacteriia</taxon>
        <taxon>Sphingobacteriales</taxon>
        <taxon>Sphingobacteriaceae</taxon>
        <taxon>Sphingobacterium</taxon>
    </lineage>
</organism>
<keyword evidence="3" id="KW-1185">Reference proteome</keyword>
<proteinExistence type="predicted"/>
<name>D7VL85_SPHSI</name>
<feature type="signal peptide" evidence="1">
    <location>
        <begin position="1"/>
        <end position="21"/>
    </location>
</feature>